<sequence length="282" mass="31496">MMAVRISPVTAQLGKLSIGSTASGTSIRLAHTTKRRKGEYIEPSFKPGHGEKIFVFNHFVHGMTVYSHDPVLKLRLETKQATRALRQIPFNGKKLKPAKLRKDYWRPMAMIQFPEGQGEVGRNVYQRLRECKKLHEYAWDDSMLYGKEGQTLTTHERGRRLNDQRANTIADMAAVLGGLGKGNRIVVKNATVAEGEGGAQTVAPATTDKGETLIPATVWWANALDRNYAKEWPKNVTHELFEDAVLEPVTENLESEGGESQRAPSELATEQELTKSAEQSQR</sequence>
<comment type="subcellular location">
    <subcellularLocation>
        <location evidence="1">Mitochondrion</location>
    </subcellularLocation>
</comment>
<dbReference type="GO" id="GO:0000150">
    <property type="term" value="F:DNA strand exchange activity"/>
    <property type="evidence" value="ECO:0007669"/>
    <property type="project" value="InterPro"/>
</dbReference>
<keyword evidence="5" id="KW-0496">Mitochondrion</keyword>
<organism evidence="10 11">
    <name type="scientific">Xylaria grammica</name>
    <dbReference type="NCBI Taxonomy" id="363999"/>
    <lineage>
        <taxon>Eukaryota</taxon>
        <taxon>Fungi</taxon>
        <taxon>Dikarya</taxon>
        <taxon>Ascomycota</taxon>
        <taxon>Pezizomycotina</taxon>
        <taxon>Sordariomycetes</taxon>
        <taxon>Xylariomycetidae</taxon>
        <taxon>Xylariales</taxon>
        <taxon>Xylariaceae</taxon>
        <taxon>Xylaria</taxon>
    </lineage>
</organism>
<proteinExistence type="inferred from homology"/>
<evidence type="ECO:0000256" key="9">
    <source>
        <dbReference type="SAM" id="MobiDB-lite"/>
    </source>
</evidence>
<evidence type="ECO:0000256" key="4">
    <source>
        <dbReference type="ARBA" id="ARBA00023015"/>
    </source>
</evidence>
<dbReference type="EMBL" id="RYZI01000116">
    <property type="protein sequence ID" value="RWA10378.1"/>
    <property type="molecule type" value="Genomic_DNA"/>
</dbReference>
<evidence type="ECO:0000256" key="2">
    <source>
        <dbReference type="ARBA" id="ARBA00010741"/>
    </source>
</evidence>
<dbReference type="InterPro" id="IPR024629">
    <property type="entry name" value="Ribosomal_mL67"/>
</dbReference>
<evidence type="ECO:0000256" key="8">
    <source>
        <dbReference type="ARBA" id="ARBA00035185"/>
    </source>
</evidence>
<dbReference type="GO" id="GO:1990904">
    <property type="term" value="C:ribonucleoprotein complex"/>
    <property type="evidence" value="ECO:0007669"/>
    <property type="project" value="UniProtKB-KW"/>
</dbReference>
<evidence type="ECO:0000256" key="3">
    <source>
        <dbReference type="ARBA" id="ARBA00022980"/>
    </source>
</evidence>
<protein>
    <recommendedName>
        <fullName evidence="8">Large ribosomal subunit protein mL67</fullName>
    </recommendedName>
</protein>
<evidence type="ECO:0000313" key="10">
    <source>
        <dbReference type="EMBL" id="RWA10378.1"/>
    </source>
</evidence>
<evidence type="ECO:0000313" key="11">
    <source>
        <dbReference type="Proteomes" id="UP000286045"/>
    </source>
</evidence>
<evidence type="ECO:0000256" key="6">
    <source>
        <dbReference type="ARBA" id="ARBA00023163"/>
    </source>
</evidence>
<evidence type="ECO:0000256" key="7">
    <source>
        <dbReference type="ARBA" id="ARBA00023274"/>
    </source>
</evidence>
<dbReference type="GO" id="GO:0005840">
    <property type="term" value="C:ribosome"/>
    <property type="evidence" value="ECO:0007669"/>
    <property type="project" value="UniProtKB-KW"/>
</dbReference>
<feature type="region of interest" description="Disordered" evidence="9">
    <location>
        <begin position="247"/>
        <end position="282"/>
    </location>
</feature>
<comment type="similarity">
    <text evidence="2">Belongs to the mitochondrion-specific ribosomal protein mL67 family.</text>
</comment>
<accession>A0A439D7J5</accession>
<keyword evidence="4" id="KW-0805">Transcription regulation</keyword>
<comment type="caution">
    <text evidence="10">The sequence shown here is derived from an EMBL/GenBank/DDBJ whole genome shotgun (WGS) entry which is preliminary data.</text>
</comment>
<keyword evidence="11" id="KW-1185">Reference proteome</keyword>
<dbReference type="PANTHER" id="PTHR28184">
    <property type="entry name" value="MITOCHONDRIAL HOMOLOGOUS RECOMBINATION PROTEIN 1"/>
    <property type="match status" value="1"/>
</dbReference>
<keyword evidence="3" id="KW-0689">Ribosomal protein</keyword>
<name>A0A439D7J5_9PEZI</name>
<dbReference type="PANTHER" id="PTHR28184:SF1">
    <property type="entry name" value="LARGE RIBOSOMAL SUBUNIT PROTEIN ML67"/>
    <property type="match status" value="1"/>
</dbReference>
<dbReference type="GO" id="GO:0003735">
    <property type="term" value="F:structural constituent of ribosome"/>
    <property type="evidence" value="ECO:0007669"/>
    <property type="project" value="TreeGrafter"/>
</dbReference>
<reference evidence="10 11" key="1">
    <citation type="submission" date="2018-12" db="EMBL/GenBank/DDBJ databases">
        <title>Draft genome sequence of Xylaria grammica IHI A82.</title>
        <authorList>
            <person name="Buettner E."/>
            <person name="Kellner H."/>
        </authorList>
    </citation>
    <scope>NUCLEOTIDE SEQUENCE [LARGE SCALE GENOMIC DNA]</scope>
    <source>
        <strain evidence="10 11">IHI A82</strain>
    </source>
</reference>
<evidence type="ECO:0000256" key="5">
    <source>
        <dbReference type="ARBA" id="ARBA00023128"/>
    </source>
</evidence>
<keyword evidence="7" id="KW-0687">Ribonucleoprotein</keyword>
<dbReference type="Pfam" id="PF12829">
    <property type="entry name" value="Mhr1"/>
    <property type="match status" value="1"/>
</dbReference>
<dbReference type="AlphaFoldDB" id="A0A439D7J5"/>
<keyword evidence="6" id="KW-0804">Transcription</keyword>
<dbReference type="GO" id="GO:0003697">
    <property type="term" value="F:single-stranded DNA binding"/>
    <property type="evidence" value="ECO:0007669"/>
    <property type="project" value="InterPro"/>
</dbReference>
<gene>
    <name evidence="10" type="ORF">EKO27_g4717</name>
</gene>
<dbReference type="GO" id="GO:0005739">
    <property type="term" value="C:mitochondrion"/>
    <property type="evidence" value="ECO:0007669"/>
    <property type="project" value="UniProtKB-SubCell"/>
</dbReference>
<dbReference type="Proteomes" id="UP000286045">
    <property type="component" value="Unassembled WGS sequence"/>
</dbReference>
<dbReference type="STRING" id="363999.A0A439D7J5"/>
<evidence type="ECO:0000256" key="1">
    <source>
        <dbReference type="ARBA" id="ARBA00004173"/>
    </source>
</evidence>